<keyword evidence="2" id="KW-1185">Reference proteome</keyword>
<organism evidence="1 2">
    <name type="scientific">Saprolegnia parasitica (strain CBS 223.65)</name>
    <dbReference type="NCBI Taxonomy" id="695850"/>
    <lineage>
        <taxon>Eukaryota</taxon>
        <taxon>Sar</taxon>
        <taxon>Stramenopiles</taxon>
        <taxon>Oomycota</taxon>
        <taxon>Saprolegniomycetes</taxon>
        <taxon>Saprolegniales</taxon>
        <taxon>Saprolegniaceae</taxon>
        <taxon>Saprolegnia</taxon>
    </lineage>
</organism>
<reference evidence="1 2" key="1">
    <citation type="journal article" date="2013" name="PLoS Genet.">
        <title>Distinctive expansion of potential virulence genes in the genome of the oomycete fish pathogen Saprolegnia parasitica.</title>
        <authorList>
            <person name="Jiang R.H."/>
            <person name="de Bruijn I."/>
            <person name="Haas B.J."/>
            <person name="Belmonte R."/>
            <person name="Lobach L."/>
            <person name="Christie J."/>
            <person name="van den Ackerveken G."/>
            <person name="Bottin A."/>
            <person name="Bulone V."/>
            <person name="Diaz-Moreno S.M."/>
            <person name="Dumas B."/>
            <person name="Fan L."/>
            <person name="Gaulin E."/>
            <person name="Govers F."/>
            <person name="Grenville-Briggs L.J."/>
            <person name="Horner N.R."/>
            <person name="Levin J.Z."/>
            <person name="Mammella M."/>
            <person name="Meijer H.J."/>
            <person name="Morris P."/>
            <person name="Nusbaum C."/>
            <person name="Oome S."/>
            <person name="Phillips A.J."/>
            <person name="van Rooyen D."/>
            <person name="Rzeszutek E."/>
            <person name="Saraiva M."/>
            <person name="Secombes C.J."/>
            <person name="Seidl M.F."/>
            <person name="Snel B."/>
            <person name="Stassen J.H."/>
            <person name="Sykes S."/>
            <person name="Tripathy S."/>
            <person name="van den Berg H."/>
            <person name="Vega-Arreguin J.C."/>
            <person name="Wawra S."/>
            <person name="Young S.K."/>
            <person name="Zeng Q."/>
            <person name="Dieguez-Uribeondo J."/>
            <person name="Russ C."/>
            <person name="Tyler B.M."/>
            <person name="van West P."/>
        </authorList>
    </citation>
    <scope>NUCLEOTIDE SEQUENCE [LARGE SCALE GENOMIC DNA]</scope>
    <source>
        <strain evidence="1 2">CBS 223.65</strain>
    </source>
</reference>
<dbReference type="OMA" id="ITSHKKM"/>
<dbReference type="AlphaFoldDB" id="A0A067C8M0"/>
<evidence type="ECO:0000313" key="2">
    <source>
        <dbReference type="Proteomes" id="UP000030745"/>
    </source>
</evidence>
<protein>
    <submittedName>
        <fullName evidence="1">Uncharacterized protein</fullName>
    </submittedName>
</protein>
<sequence length="88" mass="9515">MELPSITSHKKMSMNAIPLQLEPLGYTPKQGAGAVDLLQQFDPQLSPPKCKLEKLSAPSPVKDKEPDTMVCRKQQLQAIAPSCANLGS</sequence>
<accession>A0A067C8M0</accession>
<dbReference type="Proteomes" id="UP000030745">
    <property type="component" value="Unassembled WGS sequence"/>
</dbReference>
<dbReference type="OrthoDB" id="10342056at2759"/>
<evidence type="ECO:0000313" key="1">
    <source>
        <dbReference type="EMBL" id="KDO23142.1"/>
    </source>
</evidence>
<name>A0A067C8M0_SAPPC</name>
<proteinExistence type="predicted"/>
<gene>
    <name evidence="1" type="ORF">SPRG_09950</name>
</gene>
<dbReference type="EMBL" id="KK583257">
    <property type="protein sequence ID" value="KDO23142.1"/>
    <property type="molecule type" value="Genomic_DNA"/>
</dbReference>
<dbReference type="KEGG" id="spar:SPRG_09950"/>
<dbReference type="GeneID" id="24132087"/>
<dbReference type="RefSeq" id="XP_012206094.1">
    <property type="nucleotide sequence ID" value="XM_012350704.1"/>
</dbReference>
<dbReference type="VEuPathDB" id="FungiDB:SPRG_09950"/>